<dbReference type="Proteomes" id="UP000295292">
    <property type="component" value="Unassembled WGS sequence"/>
</dbReference>
<comment type="caution">
    <text evidence="2">The sequence shown here is derived from an EMBL/GenBank/DDBJ whole genome shotgun (WGS) entry which is preliminary data.</text>
</comment>
<evidence type="ECO:0000259" key="1">
    <source>
        <dbReference type="Pfam" id="PF13568"/>
    </source>
</evidence>
<dbReference type="Pfam" id="PF13568">
    <property type="entry name" value="OMP_b-brl_2"/>
    <property type="match status" value="1"/>
</dbReference>
<accession>A0A4R6WJU7</accession>
<sequence>MKACTLKCGLLGLVFTSLTLSPARGQEHSERREKDLDISIGIKDEPNKTKYPRTFGGLTFTRIDWGFSRIMDDGKFTLSEENDFLAYKKASNFGFDILQFGVRLNDNFKTYLSAGFEWNYLRLKKNIQLEEDTQSLSYKEIDPNEINYSKNVLTSTYLRLPLSVEWRSAQNSKGDRVKVAFGAMTGILLKGSQRLKSKEQGKQTFKDNFNLASFQYGPFVRVGYDCLGIFAKYYVNDVFENSPDQKGLNNFTFGLTLGF</sequence>
<evidence type="ECO:0000313" key="3">
    <source>
        <dbReference type="Proteomes" id="UP000295292"/>
    </source>
</evidence>
<proteinExistence type="predicted"/>
<reference evidence="2 3" key="1">
    <citation type="submission" date="2019-03" db="EMBL/GenBank/DDBJ databases">
        <title>Genomic Encyclopedia of Archaeal and Bacterial Type Strains, Phase II (KMG-II): from individual species to whole genera.</title>
        <authorList>
            <person name="Goeker M."/>
        </authorList>
    </citation>
    <scope>NUCLEOTIDE SEQUENCE [LARGE SCALE GENOMIC DNA]</scope>
    <source>
        <strain evidence="2 3">DSM 28353</strain>
    </source>
</reference>
<dbReference type="OrthoDB" id="666719at2"/>
<feature type="domain" description="Outer membrane protein beta-barrel" evidence="1">
    <location>
        <begin position="98"/>
        <end position="234"/>
    </location>
</feature>
<dbReference type="EMBL" id="SNYV01000016">
    <property type="protein sequence ID" value="TDQ75887.1"/>
    <property type="molecule type" value="Genomic_DNA"/>
</dbReference>
<organism evidence="2 3">
    <name type="scientific">Sphingobacterium yanglingense</name>
    <dbReference type="NCBI Taxonomy" id="1437280"/>
    <lineage>
        <taxon>Bacteria</taxon>
        <taxon>Pseudomonadati</taxon>
        <taxon>Bacteroidota</taxon>
        <taxon>Sphingobacteriia</taxon>
        <taxon>Sphingobacteriales</taxon>
        <taxon>Sphingobacteriaceae</taxon>
        <taxon>Sphingobacterium</taxon>
    </lineage>
</organism>
<protein>
    <recommendedName>
        <fullName evidence="1">Outer membrane protein beta-barrel domain-containing protein</fullName>
    </recommendedName>
</protein>
<name>A0A4R6WJU7_9SPHI</name>
<dbReference type="InterPro" id="IPR025665">
    <property type="entry name" value="Beta-barrel_OMP_2"/>
</dbReference>
<gene>
    <name evidence="2" type="ORF">CLV99_3581</name>
</gene>
<dbReference type="RefSeq" id="WP_133585771.1">
    <property type="nucleotide sequence ID" value="NZ_SNYV01000016.1"/>
</dbReference>
<evidence type="ECO:0000313" key="2">
    <source>
        <dbReference type="EMBL" id="TDQ75887.1"/>
    </source>
</evidence>
<dbReference type="AlphaFoldDB" id="A0A4R6WJU7"/>
<keyword evidence="3" id="KW-1185">Reference proteome</keyword>